<evidence type="ECO:0000313" key="3">
    <source>
        <dbReference type="Proteomes" id="UP001201980"/>
    </source>
</evidence>
<proteinExistence type="predicted"/>
<dbReference type="EMBL" id="JAKWBI020000055">
    <property type="protein sequence ID" value="KAJ2904396.1"/>
    <property type="molecule type" value="Genomic_DNA"/>
</dbReference>
<keyword evidence="3" id="KW-1185">Reference proteome</keyword>
<feature type="compositionally biased region" description="Low complexity" evidence="1">
    <location>
        <begin position="95"/>
        <end position="109"/>
    </location>
</feature>
<feature type="compositionally biased region" description="Basic and acidic residues" evidence="1">
    <location>
        <begin position="391"/>
        <end position="402"/>
    </location>
</feature>
<feature type="compositionally biased region" description="Basic and acidic residues" evidence="1">
    <location>
        <begin position="833"/>
        <end position="842"/>
    </location>
</feature>
<feature type="compositionally biased region" description="Basic and acidic residues" evidence="1">
    <location>
        <begin position="426"/>
        <end position="445"/>
    </location>
</feature>
<feature type="compositionally biased region" description="Polar residues" evidence="1">
    <location>
        <begin position="704"/>
        <end position="723"/>
    </location>
</feature>
<feature type="compositionally biased region" description="Acidic residues" evidence="1">
    <location>
        <begin position="774"/>
        <end position="784"/>
    </location>
</feature>
<dbReference type="AlphaFoldDB" id="A0AAD5RV68"/>
<dbReference type="Proteomes" id="UP001201980">
    <property type="component" value="Unassembled WGS sequence"/>
</dbReference>
<comment type="caution">
    <text evidence="2">The sequence shown here is derived from an EMBL/GenBank/DDBJ whole genome shotgun (WGS) entry which is preliminary data.</text>
</comment>
<organism evidence="2 3">
    <name type="scientific">Zalerion maritima</name>
    <dbReference type="NCBI Taxonomy" id="339359"/>
    <lineage>
        <taxon>Eukaryota</taxon>
        <taxon>Fungi</taxon>
        <taxon>Dikarya</taxon>
        <taxon>Ascomycota</taxon>
        <taxon>Pezizomycotina</taxon>
        <taxon>Sordariomycetes</taxon>
        <taxon>Lulworthiomycetidae</taxon>
        <taxon>Lulworthiales</taxon>
        <taxon>Lulworthiaceae</taxon>
        <taxon>Zalerion</taxon>
    </lineage>
</organism>
<protein>
    <submittedName>
        <fullName evidence="2">Uncharacterized protein</fullName>
    </submittedName>
</protein>
<feature type="compositionally biased region" description="Basic and acidic residues" evidence="1">
    <location>
        <begin position="457"/>
        <end position="468"/>
    </location>
</feature>
<feature type="compositionally biased region" description="Basic and acidic residues" evidence="1">
    <location>
        <begin position="529"/>
        <end position="540"/>
    </location>
</feature>
<feature type="compositionally biased region" description="Basic residues" evidence="1">
    <location>
        <begin position="9"/>
        <end position="18"/>
    </location>
</feature>
<name>A0AAD5RV68_9PEZI</name>
<reference evidence="2" key="1">
    <citation type="submission" date="2022-07" db="EMBL/GenBank/DDBJ databases">
        <title>Draft genome sequence of Zalerion maritima ATCC 34329, a (micro)plastics degrading marine fungus.</title>
        <authorList>
            <person name="Paco A."/>
            <person name="Goncalves M.F.M."/>
            <person name="Rocha-Santos T.A.P."/>
            <person name="Alves A."/>
        </authorList>
    </citation>
    <scope>NUCLEOTIDE SEQUENCE</scope>
    <source>
        <strain evidence="2">ATCC 34329</strain>
    </source>
</reference>
<evidence type="ECO:0000256" key="1">
    <source>
        <dbReference type="SAM" id="MobiDB-lite"/>
    </source>
</evidence>
<feature type="compositionally biased region" description="Basic and acidic residues" evidence="1">
    <location>
        <begin position="319"/>
        <end position="357"/>
    </location>
</feature>
<feature type="region of interest" description="Disordered" evidence="1">
    <location>
        <begin position="638"/>
        <end position="692"/>
    </location>
</feature>
<feature type="compositionally biased region" description="Polar residues" evidence="1">
    <location>
        <begin position="30"/>
        <end position="44"/>
    </location>
</feature>
<sequence>MGKMGLWLFHRKSHKRSRSGANLSDPEVNAAQSQGPQQSQTPDVQSKPKRQRTNGEPNKLRRRRNRDLSYSPGRQDLIQVSRQRRKSREFPALPHPQQSSHQQRSYYPPQAHPLRHTPQPPSGSDSHNGSQEWFRYPTLRKQPVSSAQMKRTKSSKRRRVDRNREAEIRKMSSHIEPLRPATEQWMSGRPSRRDSRRIRGGFFSPSSEVSLPSAASIRSSISTDSERAAFRVLATNTLAPRPTLRYSSRHGYPRHHEYDPFAYGGDATREGLGLLRSRSQSKKLVEHPPIPEATLRAHKRIDDLADDLTASDIRELMERDMRRRERKKQRDQERMERRLSRQVQKEQLQREQAEREQTGGPSLERGVIGRELAGMGVTQPPSAILTSSRLRASDGDKPMRMDVDDEAASPPSNRESTSSSQPRPLEQFHRAESIHINEDHDKYMTQDESMLPTPPRELNEPTTEHSDIIYEEEEPSPAVAAAIAAASGFPERKASINRRKSDRRVLTKKSRSRSPPLTHETQGVTSPIRQDDTSTTHKSSETGGSGRASRMSWTAIFKWPVRKKRSSAGPSSFSNTSRDSMQAAYIAYTAAAAVASSASAASSSVPQPGSVPIAPNITFIPPRRDGTPSVPRRTVSRFREDLPETTISPPRSGIQSPTANSPPSMPVAGEELDPEYYSGEPTPTQDTHTPRREVDIATPTSMQTIQMSSVDPSPEPQSMSLASLDSEGSWFGGGMGAGRKKRARLSSLNQYQQPEQQQEQREEAVSSASNANNTEDDLGLSEDEYFTRLSPPRGQALRVSTGEARPSSDGGNPGDGEATGEATWGTLPRTPTVHHEAHRMKSSEGLLNSYGDVNDVDSEEDKEMRVDNEKEDSGIDTDPESPESPERGEEPAGLQRATSINLGRSHVRHISAGSAKLLELTPRASVEGKRRSYEPPASITQ</sequence>
<feature type="region of interest" description="Disordered" evidence="1">
    <location>
        <begin position="1"/>
        <end position="209"/>
    </location>
</feature>
<feature type="compositionally biased region" description="Basic residues" evidence="1">
    <location>
        <begin position="150"/>
        <end position="161"/>
    </location>
</feature>
<accession>A0AAD5RV68</accession>
<feature type="compositionally biased region" description="Acidic residues" evidence="1">
    <location>
        <begin position="874"/>
        <end position="883"/>
    </location>
</feature>
<feature type="compositionally biased region" description="Low complexity" evidence="1">
    <location>
        <begin position="409"/>
        <end position="422"/>
    </location>
</feature>
<feature type="compositionally biased region" description="Polar residues" evidence="1">
    <location>
        <begin position="379"/>
        <end position="390"/>
    </location>
</feature>
<feature type="compositionally biased region" description="Polar residues" evidence="1">
    <location>
        <begin position="122"/>
        <end position="131"/>
    </location>
</feature>
<evidence type="ECO:0000313" key="2">
    <source>
        <dbReference type="EMBL" id="KAJ2904396.1"/>
    </source>
</evidence>
<feature type="compositionally biased region" description="Basic and acidic residues" evidence="1">
    <location>
        <begin position="862"/>
        <end position="873"/>
    </location>
</feature>
<feature type="region of interest" description="Disordered" evidence="1">
    <location>
        <begin position="319"/>
        <end position="551"/>
    </location>
</feature>
<gene>
    <name evidence="2" type="ORF">MKZ38_008181</name>
</gene>
<feature type="compositionally biased region" description="Basic residues" evidence="1">
    <location>
        <begin position="495"/>
        <end position="512"/>
    </location>
</feature>
<feature type="compositionally biased region" description="Low complexity" evidence="1">
    <location>
        <begin position="476"/>
        <end position="487"/>
    </location>
</feature>
<feature type="compositionally biased region" description="Polar residues" evidence="1">
    <location>
        <begin position="513"/>
        <end position="528"/>
    </location>
</feature>
<feature type="compositionally biased region" description="Polar residues" evidence="1">
    <location>
        <begin position="645"/>
        <end position="662"/>
    </location>
</feature>
<feature type="region of interest" description="Disordered" evidence="1">
    <location>
        <begin position="704"/>
        <end position="941"/>
    </location>
</feature>